<gene>
    <name evidence="2" type="ORF">Agabi119p4_8785</name>
</gene>
<reference evidence="2 3" key="1">
    <citation type="journal article" name="Sci. Rep.">
        <title>Telomere-to-telomere assembled and centromere annotated genomes of the two main subspecies of the button mushroom Agaricus bisporus reveal especially polymorphic chromosome ends.</title>
        <authorList>
            <person name="Sonnenberg A.S.M."/>
            <person name="Sedaghat-Telgerd N."/>
            <person name="Lavrijssen B."/>
            <person name="Ohm R.A."/>
            <person name="Hendrickx P.M."/>
            <person name="Scholtmeijer K."/>
            <person name="Baars J.J.P."/>
            <person name="van Peer A."/>
        </authorList>
    </citation>
    <scope>NUCLEOTIDE SEQUENCE [LARGE SCALE GENOMIC DNA]</scope>
    <source>
        <strain evidence="2 3">H119_p4</strain>
    </source>
</reference>
<name>A0A8H7EXR5_AGABI</name>
<evidence type="ECO:0000313" key="2">
    <source>
        <dbReference type="EMBL" id="KAF7762192.1"/>
    </source>
</evidence>
<dbReference type="AlphaFoldDB" id="A0A8H7EXR5"/>
<dbReference type="InterPro" id="IPR056672">
    <property type="entry name" value="DUF7770"/>
</dbReference>
<dbReference type="EMBL" id="JABXXO010000012">
    <property type="protein sequence ID" value="KAF7762192.1"/>
    <property type="molecule type" value="Genomic_DNA"/>
</dbReference>
<proteinExistence type="predicted"/>
<evidence type="ECO:0000259" key="1">
    <source>
        <dbReference type="Pfam" id="PF24968"/>
    </source>
</evidence>
<feature type="domain" description="DUF7770" evidence="1">
    <location>
        <begin position="36"/>
        <end position="161"/>
    </location>
</feature>
<evidence type="ECO:0000313" key="3">
    <source>
        <dbReference type="Proteomes" id="UP000629468"/>
    </source>
</evidence>
<dbReference type="Pfam" id="PF24968">
    <property type="entry name" value="DUF7770"/>
    <property type="match status" value="1"/>
</dbReference>
<organism evidence="2 3">
    <name type="scientific">Agaricus bisporus var. burnettii</name>
    <dbReference type="NCBI Taxonomy" id="192524"/>
    <lineage>
        <taxon>Eukaryota</taxon>
        <taxon>Fungi</taxon>
        <taxon>Dikarya</taxon>
        <taxon>Basidiomycota</taxon>
        <taxon>Agaricomycotina</taxon>
        <taxon>Agaricomycetes</taxon>
        <taxon>Agaricomycetidae</taxon>
        <taxon>Agaricales</taxon>
        <taxon>Agaricineae</taxon>
        <taxon>Agaricaceae</taxon>
        <taxon>Agaricus</taxon>
    </lineage>
</organism>
<accession>A0A8H7EXR5</accession>
<sequence>MPIDLTGFETSGYDAIFEDYELESFVVSTTPVLDRNPPIHHWRASALYKHNGEIYSTVLEAGTKPGMEFPCNMVISVTNEDIAMVPEATIQWVCDSFSDKNPRVTLKQILEIMVFYKMHAFKSDKKGYGCLTWVSGLLIVLEMHGVLPAGSYEEVKKVAEKARLGGRVPSDFNDTRNADFIYPGIF</sequence>
<comment type="caution">
    <text evidence="2">The sequence shown here is derived from an EMBL/GenBank/DDBJ whole genome shotgun (WGS) entry which is preliminary data.</text>
</comment>
<dbReference type="Proteomes" id="UP000629468">
    <property type="component" value="Unassembled WGS sequence"/>
</dbReference>
<protein>
    <recommendedName>
        <fullName evidence="1">DUF7770 domain-containing protein</fullName>
    </recommendedName>
</protein>